<dbReference type="InterPro" id="IPR035669">
    <property type="entry name" value="SGNH_plant_lipase-like"/>
</dbReference>
<comment type="similarity">
    <text evidence="1">Belongs to the 'GDSL' lipolytic enzyme family.</text>
</comment>
<keyword evidence="7" id="KW-1185">Reference proteome</keyword>
<evidence type="ECO:0000313" key="6">
    <source>
        <dbReference type="EMBL" id="KAF7129107.1"/>
    </source>
</evidence>
<dbReference type="InterPro" id="IPR001087">
    <property type="entry name" value="GDSL"/>
</dbReference>
<evidence type="ECO:0000256" key="2">
    <source>
        <dbReference type="ARBA" id="ARBA00022729"/>
    </source>
</evidence>
<dbReference type="GO" id="GO:0016788">
    <property type="term" value="F:hydrolase activity, acting on ester bonds"/>
    <property type="evidence" value="ECO:0007669"/>
    <property type="project" value="InterPro"/>
</dbReference>
<evidence type="ECO:0000313" key="7">
    <source>
        <dbReference type="Proteomes" id="UP000626092"/>
    </source>
</evidence>
<comment type="caution">
    <text evidence="6">The sequence shown here is derived from an EMBL/GenBank/DDBJ whole genome shotgun (WGS) entry which is preliminary data.</text>
</comment>
<evidence type="ECO:0000256" key="1">
    <source>
        <dbReference type="ARBA" id="ARBA00008668"/>
    </source>
</evidence>
<evidence type="ECO:0000256" key="5">
    <source>
        <dbReference type="SAM" id="SignalP"/>
    </source>
</evidence>
<dbReference type="PANTHER" id="PTHR22835:SF555">
    <property type="entry name" value="GDSL-LIKE LIPASE_ACYLHYDROLASE"/>
    <property type="match status" value="1"/>
</dbReference>
<dbReference type="AlphaFoldDB" id="A0A834LC11"/>
<dbReference type="CDD" id="cd01837">
    <property type="entry name" value="SGNH_plant_lipase_like"/>
    <property type="match status" value="1"/>
</dbReference>
<accession>A0A834LC11</accession>
<evidence type="ECO:0000256" key="3">
    <source>
        <dbReference type="ARBA" id="ARBA00022801"/>
    </source>
</evidence>
<dbReference type="OrthoDB" id="1600564at2759"/>
<dbReference type="SUPFAM" id="SSF52266">
    <property type="entry name" value="SGNH hydrolase"/>
    <property type="match status" value="1"/>
</dbReference>
<evidence type="ECO:0008006" key="8">
    <source>
        <dbReference type="Google" id="ProtNLM"/>
    </source>
</evidence>
<reference evidence="6" key="1">
    <citation type="submission" date="2019-11" db="EMBL/GenBank/DDBJ databases">
        <authorList>
            <person name="Liu Y."/>
            <person name="Hou J."/>
            <person name="Li T.-Q."/>
            <person name="Guan C.-H."/>
            <person name="Wu X."/>
            <person name="Wu H.-Z."/>
            <person name="Ling F."/>
            <person name="Zhang R."/>
            <person name="Shi X.-G."/>
            <person name="Ren J.-P."/>
            <person name="Chen E.-F."/>
            <person name="Sun J.-M."/>
        </authorList>
    </citation>
    <scope>NUCLEOTIDE SEQUENCE</scope>
    <source>
        <strain evidence="6">Adult_tree_wgs_1</strain>
        <tissue evidence="6">Leaves</tissue>
    </source>
</reference>
<feature type="chain" id="PRO_5032528449" description="GDSL esterase/lipase" evidence="5">
    <location>
        <begin position="17"/>
        <end position="390"/>
    </location>
</feature>
<keyword evidence="4" id="KW-0325">Glycoprotein</keyword>
<sequence>MAIWVLGILLFVVVSGGNKGGVAASSGGSGCGFPAVYSFGDDNSDTGGNAAALDNLVLPNGQTFFGKPSGRYCDGRLIIDFIAENLGLPFLSAYLDSYGSNFSHGANFAMGGEYIAKDDSGLSLGGQVFQFIQFKSRTTALYNQLKDRSVEESPLKSILPRPEDFSKALYIIDMGQNDLANSTFYFPTNATLLLQYARSVTIPKMISEFSRLISILHEYEGAMFFRIHNVGPIGCLPHTVKSCLKAIQGCELDQNGCAKFRDEMVREFNGLLKEEVSEARGKYPKATFTYVDLYAAKHNLITQAKNLGFEDPMEFCCGSYDDVYVRCGQKPLNGNGTVIGSTSACKDPSKYISWDGIHFTEKANQLVAELILNGSLSDPPISLSEACRNP</sequence>
<proteinExistence type="inferred from homology"/>
<dbReference type="Pfam" id="PF00657">
    <property type="entry name" value="Lipase_GDSL"/>
    <property type="match status" value="1"/>
</dbReference>
<keyword evidence="3" id="KW-0378">Hydrolase</keyword>
<dbReference type="Proteomes" id="UP000626092">
    <property type="component" value="Unassembled WGS sequence"/>
</dbReference>
<feature type="signal peptide" evidence="5">
    <location>
        <begin position="1"/>
        <end position="16"/>
    </location>
</feature>
<name>A0A834LC11_RHOSS</name>
<dbReference type="Gene3D" id="3.40.50.1110">
    <property type="entry name" value="SGNH hydrolase"/>
    <property type="match status" value="1"/>
</dbReference>
<gene>
    <name evidence="6" type="ORF">RHSIM_Rhsim10G0021700</name>
</gene>
<keyword evidence="2 5" id="KW-0732">Signal</keyword>
<protein>
    <recommendedName>
        <fullName evidence="8">GDSL esterase/lipase</fullName>
    </recommendedName>
</protein>
<dbReference type="EMBL" id="WJXA01000010">
    <property type="protein sequence ID" value="KAF7129107.1"/>
    <property type="molecule type" value="Genomic_DNA"/>
</dbReference>
<organism evidence="6 7">
    <name type="scientific">Rhododendron simsii</name>
    <name type="common">Sims's rhododendron</name>
    <dbReference type="NCBI Taxonomy" id="118357"/>
    <lineage>
        <taxon>Eukaryota</taxon>
        <taxon>Viridiplantae</taxon>
        <taxon>Streptophyta</taxon>
        <taxon>Embryophyta</taxon>
        <taxon>Tracheophyta</taxon>
        <taxon>Spermatophyta</taxon>
        <taxon>Magnoliopsida</taxon>
        <taxon>eudicotyledons</taxon>
        <taxon>Gunneridae</taxon>
        <taxon>Pentapetalae</taxon>
        <taxon>asterids</taxon>
        <taxon>Ericales</taxon>
        <taxon>Ericaceae</taxon>
        <taxon>Ericoideae</taxon>
        <taxon>Rhodoreae</taxon>
        <taxon>Rhododendron</taxon>
    </lineage>
</organism>
<dbReference type="InterPro" id="IPR036514">
    <property type="entry name" value="SGNH_hydro_sf"/>
</dbReference>
<dbReference type="PANTHER" id="PTHR22835">
    <property type="entry name" value="ZINC FINGER FYVE DOMAIN CONTAINING PROTEIN"/>
    <property type="match status" value="1"/>
</dbReference>
<evidence type="ECO:0000256" key="4">
    <source>
        <dbReference type="ARBA" id="ARBA00023180"/>
    </source>
</evidence>